<sequence>MEKVVLMGAGEIRRRLGISRQRVQQIITRKDFPDPYQELEMGKVWDARDVEIWIATYRPRLNQEDGL</sequence>
<dbReference type="Proteomes" id="UP001523216">
    <property type="component" value="Unassembled WGS sequence"/>
</dbReference>
<comment type="caution">
    <text evidence="1">The sequence shown here is derived from an EMBL/GenBank/DDBJ whole genome shotgun (WGS) entry which is preliminary data.</text>
</comment>
<name>A0ABT0XYI2_9ACTN</name>
<gene>
    <name evidence="1" type="ORF">LXN57_14475</name>
</gene>
<keyword evidence="2" id="KW-1185">Reference proteome</keyword>
<proteinExistence type="predicted"/>
<evidence type="ECO:0000313" key="1">
    <source>
        <dbReference type="EMBL" id="MCM4078777.1"/>
    </source>
</evidence>
<dbReference type="RefSeq" id="WP_221374918.1">
    <property type="nucleotide sequence ID" value="NZ_JAMQOL010000017.1"/>
</dbReference>
<organism evidence="1 2">
    <name type="scientific">Paractinoplanes hotanensis</name>
    <dbReference type="NCBI Taxonomy" id="2906497"/>
    <lineage>
        <taxon>Bacteria</taxon>
        <taxon>Bacillati</taxon>
        <taxon>Actinomycetota</taxon>
        <taxon>Actinomycetes</taxon>
        <taxon>Micromonosporales</taxon>
        <taxon>Micromonosporaceae</taxon>
        <taxon>Paractinoplanes</taxon>
    </lineage>
</organism>
<keyword evidence="1" id="KW-0238">DNA-binding</keyword>
<accession>A0ABT0XYI2</accession>
<evidence type="ECO:0000313" key="2">
    <source>
        <dbReference type="Proteomes" id="UP001523216"/>
    </source>
</evidence>
<reference evidence="1 2" key="1">
    <citation type="submission" date="2022-06" db="EMBL/GenBank/DDBJ databases">
        <title>Actinoplanes abujensis sp. nov., isolated from Nigerian arid soil.</title>
        <authorList>
            <person name="Ding P."/>
        </authorList>
    </citation>
    <scope>NUCLEOTIDE SEQUENCE [LARGE SCALE GENOMIC DNA]</scope>
    <source>
        <strain evidence="2">TRM88002</strain>
    </source>
</reference>
<dbReference type="EMBL" id="JAMQOL010000017">
    <property type="protein sequence ID" value="MCM4078777.1"/>
    <property type="molecule type" value="Genomic_DNA"/>
</dbReference>
<protein>
    <submittedName>
        <fullName evidence="1">DNA-binding protein</fullName>
    </submittedName>
</protein>
<dbReference type="GO" id="GO:0003677">
    <property type="term" value="F:DNA binding"/>
    <property type="evidence" value="ECO:0007669"/>
    <property type="project" value="UniProtKB-KW"/>
</dbReference>